<feature type="transmembrane region" description="Helical" evidence="8">
    <location>
        <begin position="480"/>
        <end position="499"/>
    </location>
</feature>
<keyword evidence="6 7" id="KW-0472">Membrane</keyword>
<feature type="transmembrane region" description="Helical" evidence="8">
    <location>
        <begin position="239"/>
        <end position="258"/>
    </location>
</feature>
<dbReference type="GO" id="GO:0005886">
    <property type="term" value="C:plasma membrane"/>
    <property type="evidence" value="ECO:0007669"/>
    <property type="project" value="TreeGrafter"/>
</dbReference>
<feature type="transmembrane region" description="Helical" evidence="8">
    <location>
        <begin position="181"/>
        <end position="201"/>
    </location>
</feature>
<evidence type="ECO:0000313" key="9">
    <source>
        <dbReference type="EMBL" id="KZT28011.1"/>
    </source>
</evidence>
<organism evidence="9 10">
    <name type="scientific">Neolentinus lepideus HHB14362 ss-1</name>
    <dbReference type="NCBI Taxonomy" id="1314782"/>
    <lineage>
        <taxon>Eukaryota</taxon>
        <taxon>Fungi</taxon>
        <taxon>Dikarya</taxon>
        <taxon>Basidiomycota</taxon>
        <taxon>Agaricomycotina</taxon>
        <taxon>Agaricomycetes</taxon>
        <taxon>Gloeophyllales</taxon>
        <taxon>Gloeophyllaceae</taxon>
        <taxon>Neolentinus</taxon>
    </lineage>
</organism>
<feature type="transmembrane region" description="Helical" evidence="8">
    <location>
        <begin position="139"/>
        <end position="161"/>
    </location>
</feature>
<keyword evidence="3 7" id="KW-0813">Transport</keyword>
<evidence type="ECO:0000256" key="8">
    <source>
        <dbReference type="SAM" id="Phobius"/>
    </source>
</evidence>
<dbReference type="PANTHER" id="PTHR31806:SF5">
    <property type="entry name" value="PURINE-CYTOSINE PERMEASE FCY21"/>
    <property type="match status" value="1"/>
</dbReference>
<dbReference type="OrthoDB" id="2116389at2759"/>
<feature type="transmembrane region" description="Helical" evidence="8">
    <location>
        <begin position="373"/>
        <end position="395"/>
    </location>
</feature>
<reference evidence="9 10" key="1">
    <citation type="journal article" date="2016" name="Mol. Biol. Evol.">
        <title>Comparative Genomics of Early-Diverging Mushroom-Forming Fungi Provides Insights into the Origins of Lignocellulose Decay Capabilities.</title>
        <authorList>
            <person name="Nagy L.G."/>
            <person name="Riley R."/>
            <person name="Tritt A."/>
            <person name="Adam C."/>
            <person name="Daum C."/>
            <person name="Floudas D."/>
            <person name="Sun H."/>
            <person name="Yadav J.S."/>
            <person name="Pangilinan J."/>
            <person name="Larsson K.H."/>
            <person name="Matsuura K."/>
            <person name="Barry K."/>
            <person name="Labutti K."/>
            <person name="Kuo R."/>
            <person name="Ohm R.A."/>
            <person name="Bhattacharya S.S."/>
            <person name="Shirouzu T."/>
            <person name="Yoshinaga Y."/>
            <person name="Martin F.M."/>
            <person name="Grigoriev I.V."/>
            <person name="Hibbett D.S."/>
        </authorList>
    </citation>
    <scope>NUCLEOTIDE SEQUENCE [LARGE SCALE GENOMIC DNA]</scope>
    <source>
        <strain evidence="9 10">HHB14362 ss-1</strain>
    </source>
</reference>
<keyword evidence="4 8" id="KW-0812">Transmembrane</keyword>
<sequence>MDAYPDIKEKGDIDEVALPVNGQLEEGIYEGSRAKTWTQRAGSVLRRWGVETHGISPIPPEQRTDIRLYEMFFVWFSANMGVLSFSTGSAGPAFFSLGMRDSLATLVVVDVITCAIPAYFAVFGPKLGMRAMVQGRYSWGYYGAIIPSALNVFTMQGFLVLNCIVGGQTLAAVSDHLDDTLGIVIIAIISLVVVFFGYRVLHWYESVAWIPNVIALLVMLGVGGKKLHEAPITSATPATAAQVLSFAGTVGSTVISWCTYSPDYGVYHSAEASSKRIFLYTYLGFFVACFSGHCLGAAFAAAASSVPAWDAGFEDGDNVGGLFEAALAPAGGFGKFLTVLVALTVPSACAPTMYTFGTSFMTVAPVFAKIPRYLFAIVSTAITIPVAIVGATHFYETFVDIISIIGYWSTVFAAIVLVEHFVFRKNDFSLYSLEYWNKPGRLPPGIAAVLSFLGAIAIIVPSMSQAWYVGPIAQAGTGDIGVETGFFTAALLYLVLRAIEKRALW</sequence>
<dbReference type="EMBL" id="KV425559">
    <property type="protein sequence ID" value="KZT28011.1"/>
    <property type="molecule type" value="Genomic_DNA"/>
</dbReference>
<dbReference type="PANTHER" id="PTHR31806">
    <property type="entry name" value="PURINE-CYTOSINE PERMEASE FCY2-RELATED"/>
    <property type="match status" value="1"/>
</dbReference>
<feature type="transmembrane region" description="Helical" evidence="8">
    <location>
        <begin position="444"/>
        <end position="468"/>
    </location>
</feature>
<evidence type="ECO:0000256" key="5">
    <source>
        <dbReference type="ARBA" id="ARBA00022989"/>
    </source>
</evidence>
<evidence type="ECO:0000256" key="6">
    <source>
        <dbReference type="ARBA" id="ARBA00023136"/>
    </source>
</evidence>
<dbReference type="STRING" id="1314782.A0A165UE07"/>
<feature type="transmembrane region" description="Helical" evidence="8">
    <location>
        <begin position="103"/>
        <end position="127"/>
    </location>
</feature>
<evidence type="ECO:0000313" key="10">
    <source>
        <dbReference type="Proteomes" id="UP000076761"/>
    </source>
</evidence>
<dbReference type="InParanoid" id="A0A165UE07"/>
<keyword evidence="10" id="KW-1185">Reference proteome</keyword>
<feature type="transmembrane region" description="Helical" evidence="8">
    <location>
        <begin position="401"/>
        <end position="423"/>
    </location>
</feature>
<protein>
    <submittedName>
        <fullName evidence="9">Cytosine-purine permease</fullName>
    </submittedName>
</protein>
<name>A0A165UE07_9AGAM</name>
<gene>
    <name evidence="9" type="ORF">NEOLEDRAFT_1059536</name>
</gene>
<dbReference type="AlphaFoldDB" id="A0A165UE07"/>
<evidence type="ECO:0000256" key="1">
    <source>
        <dbReference type="ARBA" id="ARBA00004141"/>
    </source>
</evidence>
<accession>A0A165UE07</accession>
<evidence type="ECO:0000256" key="4">
    <source>
        <dbReference type="ARBA" id="ARBA00022692"/>
    </source>
</evidence>
<dbReference type="Pfam" id="PF02133">
    <property type="entry name" value="Transp_cyt_pur"/>
    <property type="match status" value="1"/>
</dbReference>
<comment type="similarity">
    <text evidence="2 7">Belongs to the purine-cytosine permease (2.A.39) family.</text>
</comment>
<evidence type="ECO:0000256" key="2">
    <source>
        <dbReference type="ARBA" id="ARBA00008974"/>
    </source>
</evidence>
<feature type="transmembrane region" description="Helical" evidence="8">
    <location>
        <begin position="279"/>
        <end position="303"/>
    </location>
</feature>
<dbReference type="GO" id="GO:0022857">
    <property type="term" value="F:transmembrane transporter activity"/>
    <property type="evidence" value="ECO:0007669"/>
    <property type="project" value="InterPro"/>
</dbReference>
<feature type="transmembrane region" description="Helical" evidence="8">
    <location>
        <begin position="208"/>
        <end position="227"/>
    </location>
</feature>
<dbReference type="InterPro" id="IPR026030">
    <property type="entry name" value="Pur-cyt_permease_Fcy2/21/22"/>
</dbReference>
<dbReference type="Proteomes" id="UP000076761">
    <property type="component" value="Unassembled WGS sequence"/>
</dbReference>
<feature type="transmembrane region" description="Helical" evidence="8">
    <location>
        <begin position="336"/>
        <end position="361"/>
    </location>
</feature>
<evidence type="ECO:0000256" key="3">
    <source>
        <dbReference type="ARBA" id="ARBA00022448"/>
    </source>
</evidence>
<proteinExistence type="inferred from homology"/>
<keyword evidence="5 8" id="KW-1133">Transmembrane helix</keyword>
<dbReference type="InterPro" id="IPR001248">
    <property type="entry name" value="Pur-cyt_permease"/>
</dbReference>
<dbReference type="Gene3D" id="1.10.4160.10">
    <property type="entry name" value="Hydantoin permease"/>
    <property type="match status" value="1"/>
</dbReference>
<evidence type="ECO:0000256" key="7">
    <source>
        <dbReference type="PIRNR" id="PIRNR002744"/>
    </source>
</evidence>
<dbReference type="PIRSF" id="PIRSF002744">
    <property type="entry name" value="Pur-cyt_permease"/>
    <property type="match status" value="1"/>
</dbReference>
<comment type="subcellular location">
    <subcellularLocation>
        <location evidence="1">Membrane</location>
        <topology evidence="1">Multi-pass membrane protein</topology>
    </subcellularLocation>
</comment>
<feature type="transmembrane region" description="Helical" evidence="8">
    <location>
        <begin position="72"/>
        <end position="97"/>
    </location>
</feature>